<evidence type="ECO:0000256" key="5">
    <source>
        <dbReference type="ARBA" id="ARBA00023136"/>
    </source>
</evidence>
<name>A0A1M7A014_9RHOB</name>
<dbReference type="InterPro" id="IPR051401">
    <property type="entry name" value="GtrA_CellWall_Glycosyl"/>
</dbReference>
<dbReference type="InterPro" id="IPR007267">
    <property type="entry name" value="GtrA_DPMS_TM"/>
</dbReference>
<feature type="transmembrane region" description="Helical" evidence="6">
    <location>
        <begin position="97"/>
        <end position="115"/>
    </location>
</feature>
<evidence type="ECO:0000313" key="9">
    <source>
        <dbReference type="Proteomes" id="UP000322545"/>
    </source>
</evidence>
<dbReference type="AlphaFoldDB" id="A0A1M7A014"/>
<dbReference type="PANTHER" id="PTHR38459:SF1">
    <property type="entry name" value="PROPHAGE BACTOPRENOL-LINKED GLUCOSE TRANSLOCASE HOMOLOG"/>
    <property type="match status" value="1"/>
</dbReference>
<reference evidence="8 9" key="1">
    <citation type="submission" date="2016-11" db="EMBL/GenBank/DDBJ databases">
        <authorList>
            <person name="Varghese N."/>
            <person name="Submissions S."/>
        </authorList>
    </citation>
    <scope>NUCLEOTIDE SEQUENCE [LARGE SCALE GENOMIC DNA]</scope>
    <source>
        <strain evidence="8 9">DSM 28249</strain>
    </source>
</reference>
<evidence type="ECO:0000256" key="6">
    <source>
        <dbReference type="SAM" id="Phobius"/>
    </source>
</evidence>
<accession>A0A1M7A014</accession>
<dbReference type="GO" id="GO:0005886">
    <property type="term" value="C:plasma membrane"/>
    <property type="evidence" value="ECO:0007669"/>
    <property type="project" value="TreeGrafter"/>
</dbReference>
<keyword evidence="9" id="KW-1185">Reference proteome</keyword>
<evidence type="ECO:0000256" key="2">
    <source>
        <dbReference type="ARBA" id="ARBA00009399"/>
    </source>
</evidence>
<evidence type="ECO:0000313" key="8">
    <source>
        <dbReference type="EMBL" id="SHL35949.1"/>
    </source>
</evidence>
<organism evidence="8 9">
    <name type="scientific">Roseovarius litoreus</name>
    <dbReference type="NCBI Taxonomy" id="1155722"/>
    <lineage>
        <taxon>Bacteria</taxon>
        <taxon>Pseudomonadati</taxon>
        <taxon>Pseudomonadota</taxon>
        <taxon>Alphaproteobacteria</taxon>
        <taxon>Rhodobacterales</taxon>
        <taxon>Roseobacteraceae</taxon>
        <taxon>Roseovarius</taxon>
    </lineage>
</organism>
<dbReference type="Pfam" id="PF04138">
    <property type="entry name" value="GtrA_DPMS_TM"/>
    <property type="match status" value="1"/>
</dbReference>
<gene>
    <name evidence="8" type="ORF">SAMN05443432_101243</name>
</gene>
<keyword evidence="5 6" id="KW-0472">Membrane</keyword>
<sequence length="130" mass="14688">MKFGLVHARYIFVGLITNVSVLAVYYSLTLFVGVGPKSALFFATLLGLVLNYLANSTWTFNSSTKRYHSSLRYLVGYVASYSLQWLILYVGTDLLGFAHQWVVLVGLVIASISFFQIQRYWVFASDAKPR</sequence>
<feature type="transmembrane region" description="Helical" evidence="6">
    <location>
        <begin position="12"/>
        <end position="34"/>
    </location>
</feature>
<keyword evidence="3 6" id="KW-0812">Transmembrane</keyword>
<comment type="subcellular location">
    <subcellularLocation>
        <location evidence="1">Membrane</location>
        <topology evidence="1">Multi-pass membrane protein</topology>
    </subcellularLocation>
</comment>
<dbReference type="RefSeq" id="WP_149777839.1">
    <property type="nucleotide sequence ID" value="NZ_FRCB01000001.1"/>
</dbReference>
<feature type="transmembrane region" description="Helical" evidence="6">
    <location>
        <begin position="73"/>
        <end position="91"/>
    </location>
</feature>
<feature type="transmembrane region" description="Helical" evidence="6">
    <location>
        <begin position="40"/>
        <end position="61"/>
    </location>
</feature>
<evidence type="ECO:0000256" key="1">
    <source>
        <dbReference type="ARBA" id="ARBA00004141"/>
    </source>
</evidence>
<keyword evidence="4 6" id="KW-1133">Transmembrane helix</keyword>
<proteinExistence type="inferred from homology"/>
<feature type="domain" description="GtrA/DPMS transmembrane" evidence="7">
    <location>
        <begin position="9"/>
        <end position="123"/>
    </location>
</feature>
<evidence type="ECO:0000256" key="4">
    <source>
        <dbReference type="ARBA" id="ARBA00022989"/>
    </source>
</evidence>
<dbReference type="Proteomes" id="UP000322545">
    <property type="component" value="Unassembled WGS sequence"/>
</dbReference>
<evidence type="ECO:0000259" key="7">
    <source>
        <dbReference type="Pfam" id="PF04138"/>
    </source>
</evidence>
<evidence type="ECO:0000256" key="3">
    <source>
        <dbReference type="ARBA" id="ARBA00022692"/>
    </source>
</evidence>
<protein>
    <submittedName>
        <fullName evidence="8">Flippase GtrA (Transmembrane translocase of bactoprenol-linked glucose)</fullName>
    </submittedName>
</protein>
<dbReference type="GO" id="GO:0000271">
    <property type="term" value="P:polysaccharide biosynthetic process"/>
    <property type="evidence" value="ECO:0007669"/>
    <property type="project" value="InterPro"/>
</dbReference>
<dbReference type="PANTHER" id="PTHR38459">
    <property type="entry name" value="PROPHAGE BACTOPRENOL-LINKED GLUCOSE TRANSLOCASE HOMOLOG"/>
    <property type="match status" value="1"/>
</dbReference>
<dbReference type="EMBL" id="FRCB01000001">
    <property type="protein sequence ID" value="SHL35949.1"/>
    <property type="molecule type" value="Genomic_DNA"/>
</dbReference>
<comment type="similarity">
    <text evidence="2">Belongs to the GtrA family.</text>
</comment>